<name>A0A9X3LTC7_9CORY</name>
<feature type="domain" description="PIN" evidence="8">
    <location>
        <begin position="10"/>
        <end position="106"/>
    </location>
</feature>
<comment type="similarity">
    <text evidence="7">Belongs to the PINc/VapC protein family.</text>
</comment>
<evidence type="ECO:0000256" key="7">
    <source>
        <dbReference type="ARBA" id="ARBA00038093"/>
    </source>
</evidence>
<gene>
    <name evidence="9" type="ORF">L8U60_05050</name>
</gene>
<organism evidence="9 10">
    <name type="scientific">Corynebacterium meitnerae</name>
    <dbReference type="NCBI Taxonomy" id="2913498"/>
    <lineage>
        <taxon>Bacteria</taxon>
        <taxon>Bacillati</taxon>
        <taxon>Actinomycetota</taxon>
        <taxon>Actinomycetes</taxon>
        <taxon>Mycobacteriales</taxon>
        <taxon>Corynebacteriaceae</taxon>
        <taxon>Corynebacterium</taxon>
    </lineage>
</organism>
<evidence type="ECO:0000256" key="5">
    <source>
        <dbReference type="ARBA" id="ARBA00022801"/>
    </source>
</evidence>
<dbReference type="PANTHER" id="PTHR33653">
    <property type="entry name" value="RIBONUCLEASE VAPC2"/>
    <property type="match status" value="1"/>
</dbReference>
<keyword evidence="6" id="KW-0460">Magnesium</keyword>
<keyword evidence="3" id="KW-0540">Nuclease</keyword>
<reference evidence="9" key="1">
    <citation type="submission" date="2022-02" db="EMBL/GenBank/DDBJ databases">
        <title>Corynebacterium sp. from urogenital microbiome.</title>
        <authorList>
            <person name="Cappelli E.A."/>
            <person name="Ribeiro T.G."/>
            <person name="Peixe L."/>
        </authorList>
    </citation>
    <scope>NUCLEOTIDE SEQUENCE</scope>
    <source>
        <strain evidence="9">C8Ua_172</strain>
    </source>
</reference>
<accession>A0A9X3LTC7</accession>
<evidence type="ECO:0000256" key="3">
    <source>
        <dbReference type="ARBA" id="ARBA00022722"/>
    </source>
</evidence>
<evidence type="ECO:0000256" key="1">
    <source>
        <dbReference type="ARBA" id="ARBA00001946"/>
    </source>
</evidence>
<dbReference type="Gene3D" id="3.40.50.1010">
    <property type="entry name" value="5'-nuclease"/>
    <property type="match status" value="1"/>
</dbReference>
<keyword evidence="4" id="KW-0479">Metal-binding</keyword>
<dbReference type="AlphaFoldDB" id="A0A9X3LTC7"/>
<keyword evidence="5" id="KW-0378">Hydrolase</keyword>
<dbReference type="InterPro" id="IPR050556">
    <property type="entry name" value="Type_II_TA_system_RNase"/>
</dbReference>
<sequence length="114" mass="12511">MSVIGQLGSLAADDLVMSSVVLGELLVGVRKAGLEEQERRIRDVSRQMPLVGINQAEAAEYASIRVDLEQRGQLIGPNDLWIAAQARANNLTLVTANEREFARVPGLRVENWES</sequence>
<evidence type="ECO:0000313" key="9">
    <source>
        <dbReference type="EMBL" id="MCZ9293850.1"/>
    </source>
</evidence>
<dbReference type="PANTHER" id="PTHR33653:SF1">
    <property type="entry name" value="RIBONUCLEASE VAPC2"/>
    <property type="match status" value="1"/>
</dbReference>
<proteinExistence type="inferred from homology"/>
<keyword evidence="2" id="KW-1277">Toxin-antitoxin system</keyword>
<evidence type="ECO:0000256" key="6">
    <source>
        <dbReference type="ARBA" id="ARBA00022842"/>
    </source>
</evidence>
<dbReference type="InterPro" id="IPR002716">
    <property type="entry name" value="PIN_dom"/>
</dbReference>
<dbReference type="GO" id="GO:0016787">
    <property type="term" value="F:hydrolase activity"/>
    <property type="evidence" value="ECO:0007669"/>
    <property type="project" value="UniProtKB-KW"/>
</dbReference>
<evidence type="ECO:0000313" key="10">
    <source>
        <dbReference type="Proteomes" id="UP001146468"/>
    </source>
</evidence>
<dbReference type="Pfam" id="PF01850">
    <property type="entry name" value="PIN"/>
    <property type="match status" value="1"/>
</dbReference>
<comment type="cofactor">
    <cofactor evidence="1">
        <name>Mg(2+)</name>
        <dbReference type="ChEBI" id="CHEBI:18420"/>
    </cofactor>
</comment>
<evidence type="ECO:0000259" key="8">
    <source>
        <dbReference type="Pfam" id="PF01850"/>
    </source>
</evidence>
<keyword evidence="10" id="KW-1185">Reference proteome</keyword>
<dbReference type="Proteomes" id="UP001146468">
    <property type="component" value="Unassembled WGS sequence"/>
</dbReference>
<dbReference type="CDD" id="cd09881">
    <property type="entry name" value="PIN_VapC4-5_FitB-like"/>
    <property type="match status" value="1"/>
</dbReference>
<dbReference type="GO" id="GO:0046872">
    <property type="term" value="F:metal ion binding"/>
    <property type="evidence" value="ECO:0007669"/>
    <property type="project" value="UniProtKB-KW"/>
</dbReference>
<evidence type="ECO:0000256" key="2">
    <source>
        <dbReference type="ARBA" id="ARBA00022649"/>
    </source>
</evidence>
<protein>
    <submittedName>
        <fullName evidence="9">Type II toxin-antitoxin system VapC family toxin</fullName>
    </submittedName>
</protein>
<dbReference type="SUPFAM" id="SSF88723">
    <property type="entry name" value="PIN domain-like"/>
    <property type="match status" value="1"/>
</dbReference>
<dbReference type="GO" id="GO:0004518">
    <property type="term" value="F:nuclease activity"/>
    <property type="evidence" value="ECO:0007669"/>
    <property type="project" value="UniProtKB-KW"/>
</dbReference>
<dbReference type="InterPro" id="IPR029060">
    <property type="entry name" value="PIN-like_dom_sf"/>
</dbReference>
<comment type="caution">
    <text evidence="9">The sequence shown here is derived from an EMBL/GenBank/DDBJ whole genome shotgun (WGS) entry which is preliminary data.</text>
</comment>
<dbReference type="EMBL" id="JAKMUS010000006">
    <property type="protein sequence ID" value="MCZ9293850.1"/>
    <property type="molecule type" value="Genomic_DNA"/>
</dbReference>
<evidence type="ECO:0000256" key="4">
    <source>
        <dbReference type="ARBA" id="ARBA00022723"/>
    </source>
</evidence>